<dbReference type="PANTHER" id="PTHR46890:SF1">
    <property type="entry name" value="REVERSE TRANSCRIPTASE DOMAIN-CONTAINING PROTEIN"/>
    <property type="match status" value="1"/>
</dbReference>
<sequence length="471" mass="50759">MVGRSVDEDYRHITLDPRQAAVWSAMDHGANFVDLAGPSEMPAPKEEKADEEEADEYDSYQGKGGTSPAKLFRSSQGKGCTSPDNLSRSIQGKGGTSPGNLSRSSQGKGGTSPANLSRSSQGKGGTSPANLSRRSQGKGGTCPANLFRNSHGKGGTSPANLSRSSQGKGGTSPANLSRSSQGKGCTSPAKLFRSSQVKGGTSPANLFHCSTNQDPTAPAKHFRISNIKGHPPPAKLSHHNSRENFPSKMKLRQRSRLTWIRLGDANSKLFHSRANGRRCKVHIQTLNTASGAAITKEDKEEVMLAHFKRILGTKAARHVNLDWEGLHYPTHDLSELNVPFSKEEIKDAVFSLPSIKAPGPDGFIGAFFKSCWDIIHQDISTAIIHMANLRGVCATIINSANIIIIPKKPDAASVSDYRPISLIHSLSKVFSKLLANKLAPVLPNIVSKCQSAFVKKRSIHDNFLHVQNLIK</sequence>
<feature type="compositionally biased region" description="Polar residues" evidence="1">
    <location>
        <begin position="98"/>
        <end position="134"/>
    </location>
</feature>
<evidence type="ECO:0000313" key="3">
    <source>
        <dbReference type="Proteomes" id="UP001231189"/>
    </source>
</evidence>
<dbReference type="Proteomes" id="UP001231189">
    <property type="component" value="Unassembled WGS sequence"/>
</dbReference>
<proteinExistence type="predicted"/>
<dbReference type="InterPro" id="IPR052343">
    <property type="entry name" value="Retrotransposon-Effector_Assoc"/>
</dbReference>
<evidence type="ECO:0000256" key="1">
    <source>
        <dbReference type="SAM" id="MobiDB-lite"/>
    </source>
</evidence>
<protein>
    <recommendedName>
        <fullName evidence="4">Reverse transcriptase domain-containing protein</fullName>
    </recommendedName>
</protein>
<keyword evidence="3" id="KW-1185">Reference proteome</keyword>
<dbReference type="PANTHER" id="PTHR46890">
    <property type="entry name" value="NON-LTR RETROLELEMENT REVERSE TRANSCRIPTASE-LIKE PROTEIN-RELATED"/>
    <property type="match status" value="1"/>
</dbReference>
<evidence type="ECO:0008006" key="4">
    <source>
        <dbReference type="Google" id="ProtNLM"/>
    </source>
</evidence>
<feature type="compositionally biased region" description="Polar residues" evidence="1">
    <location>
        <begin position="73"/>
        <end position="90"/>
    </location>
</feature>
<feature type="region of interest" description="Disordered" evidence="1">
    <location>
        <begin position="32"/>
        <end position="188"/>
    </location>
</feature>
<feature type="compositionally biased region" description="Acidic residues" evidence="1">
    <location>
        <begin position="49"/>
        <end position="58"/>
    </location>
</feature>
<accession>A0AAD8U5G6</accession>
<gene>
    <name evidence="2" type="ORF">QYE76_014764</name>
</gene>
<feature type="region of interest" description="Disordered" evidence="1">
    <location>
        <begin position="195"/>
        <end position="214"/>
    </location>
</feature>
<organism evidence="2 3">
    <name type="scientific">Lolium multiflorum</name>
    <name type="common">Italian ryegrass</name>
    <name type="synonym">Lolium perenne subsp. multiflorum</name>
    <dbReference type="NCBI Taxonomy" id="4521"/>
    <lineage>
        <taxon>Eukaryota</taxon>
        <taxon>Viridiplantae</taxon>
        <taxon>Streptophyta</taxon>
        <taxon>Embryophyta</taxon>
        <taxon>Tracheophyta</taxon>
        <taxon>Spermatophyta</taxon>
        <taxon>Magnoliopsida</taxon>
        <taxon>Liliopsida</taxon>
        <taxon>Poales</taxon>
        <taxon>Poaceae</taxon>
        <taxon>BOP clade</taxon>
        <taxon>Pooideae</taxon>
        <taxon>Poodae</taxon>
        <taxon>Poeae</taxon>
        <taxon>Poeae Chloroplast Group 2 (Poeae type)</taxon>
        <taxon>Loliodinae</taxon>
        <taxon>Loliinae</taxon>
        <taxon>Lolium</taxon>
    </lineage>
</organism>
<dbReference type="AlphaFoldDB" id="A0AAD8U5G6"/>
<feature type="compositionally biased region" description="Polar residues" evidence="1">
    <location>
        <begin position="157"/>
        <end position="184"/>
    </location>
</feature>
<name>A0AAD8U5G6_LOLMU</name>
<evidence type="ECO:0000313" key="2">
    <source>
        <dbReference type="EMBL" id="KAK1698067.1"/>
    </source>
</evidence>
<comment type="caution">
    <text evidence="2">The sequence shown here is derived from an EMBL/GenBank/DDBJ whole genome shotgun (WGS) entry which is preliminary data.</text>
</comment>
<reference evidence="2" key="1">
    <citation type="submission" date="2023-07" db="EMBL/GenBank/DDBJ databases">
        <title>A chromosome-level genome assembly of Lolium multiflorum.</title>
        <authorList>
            <person name="Chen Y."/>
            <person name="Copetti D."/>
            <person name="Kolliker R."/>
            <person name="Studer B."/>
        </authorList>
    </citation>
    <scope>NUCLEOTIDE SEQUENCE</scope>
    <source>
        <strain evidence="2">02402/16</strain>
        <tissue evidence="2">Leaf</tissue>
    </source>
</reference>
<dbReference type="EMBL" id="JAUUTY010000001">
    <property type="protein sequence ID" value="KAK1698067.1"/>
    <property type="molecule type" value="Genomic_DNA"/>
</dbReference>